<evidence type="ECO:0000256" key="9">
    <source>
        <dbReference type="ARBA" id="ARBA00023136"/>
    </source>
</evidence>
<evidence type="ECO:0000256" key="7">
    <source>
        <dbReference type="ARBA" id="ARBA00022927"/>
    </source>
</evidence>
<feature type="compositionally biased region" description="Low complexity" evidence="10">
    <location>
        <begin position="106"/>
        <end position="154"/>
    </location>
</feature>
<evidence type="ECO:0000256" key="5">
    <source>
        <dbReference type="ARBA" id="ARBA00022519"/>
    </source>
</evidence>
<protein>
    <recommendedName>
        <fullName evidence="12">TonB C-terminal domain-containing protein</fullName>
    </recommendedName>
</protein>
<evidence type="ECO:0000256" key="11">
    <source>
        <dbReference type="SAM" id="SignalP"/>
    </source>
</evidence>
<evidence type="ECO:0000313" key="13">
    <source>
        <dbReference type="EMBL" id="KCZ54522.1"/>
    </source>
</evidence>
<sequence>MNRKALIWPVAFACALTAHGLGLASMTLTSEPVAAPVEVESEHEIMLAPKGRLDGVLEEPGEPEATEERPKPTPERSKLTPPSPTPPPPAPTQAPIEPEPAPTAPAPDSVAPSPVAAAASASDSSSNASAAASSAPSGSSAPSSGKKGTASAAPFGVPNGVEKSQVQYAGLLQAWFLKYKRYPHPARSRRQQGVVHVWFRVDTSGNVLEKRIETGSGYRLLDEATLDLLDRASPLPPPPDKLHTTDLTFTVPISYSLN</sequence>
<evidence type="ECO:0000256" key="1">
    <source>
        <dbReference type="ARBA" id="ARBA00004383"/>
    </source>
</evidence>
<feature type="domain" description="TonB C-terminal" evidence="12">
    <location>
        <begin position="167"/>
        <end position="258"/>
    </location>
</feature>
<dbReference type="InterPro" id="IPR051045">
    <property type="entry name" value="TonB-dependent_transducer"/>
</dbReference>
<dbReference type="InterPro" id="IPR037682">
    <property type="entry name" value="TonB_C"/>
</dbReference>
<evidence type="ECO:0000256" key="8">
    <source>
        <dbReference type="ARBA" id="ARBA00022989"/>
    </source>
</evidence>
<feature type="compositionally biased region" description="Basic and acidic residues" evidence="10">
    <location>
        <begin position="66"/>
        <end position="78"/>
    </location>
</feature>
<evidence type="ECO:0000259" key="12">
    <source>
        <dbReference type="PROSITE" id="PS52015"/>
    </source>
</evidence>
<evidence type="ECO:0000256" key="3">
    <source>
        <dbReference type="ARBA" id="ARBA00022448"/>
    </source>
</evidence>
<dbReference type="InterPro" id="IPR006260">
    <property type="entry name" value="TonB/TolA_C"/>
</dbReference>
<feature type="compositionally biased region" description="Pro residues" evidence="10">
    <location>
        <begin position="81"/>
        <end position="105"/>
    </location>
</feature>
<feature type="compositionally biased region" description="Acidic residues" evidence="10">
    <location>
        <begin position="56"/>
        <end position="65"/>
    </location>
</feature>
<dbReference type="PROSITE" id="PS52015">
    <property type="entry name" value="TONB_CTD"/>
    <property type="match status" value="1"/>
</dbReference>
<evidence type="ECO:0000313" key="14">
    <source>
        <dbReference type="Proteomes" id="UP000027190"/>
    </source>
</evidence>
<comment type="subcellular location">
    <subcellularLocation>
        <location evidence="1">Cell inner membrane</location>
        <topology evidence="1">Single-pass membrane protein</topology>
        <orientation evidence="1">Periplasmic side</orientation>
    </subcellularLocation>
</comment>
<dbReference type="Gene3D" id="3.30.1150.10">
    <property type="match status" value="1"/>
</dbReference>
<evidence type="ECO:0000256" key="10">
    <source>
        <dbReference type="SAM" id="MobiDB-lite"/>
    </source>
</evidence>
<feature type="signal peptide" evidence="11">
    <location>
        <begin position="1"/>
        <end position="20"/>
    </location>
</feature>
<dbReference type="SUPFAM" id="SSF74653">
    <property type="entry name" value="TolA/TonB C-terminal domain"/>
    <property type="match status" value="1"/>
</dbReference>
<dbReference type="NCBIfam" id="TIGR01352">
    <property type="entry name" value="tonB_Cterm"/>
    <property type="match status" value="1"/>
</dbReference>
<evidence type="ECO:0000256" key="2">
    <source>
        <dbReference type="ARBA" id="ARBA00006555"/>
    </source>
</evidence>
<proteinExistence type="inferred from homology"/>
<dbReference type="Proteomes" id="UP000027190">
    <property type="component" value="Unassembled WGS sequence"/>
</dbReference>
<feature type="region of interest" description="Disordered" evidence="10">
    <location>
        <begin position="48"/>
        <end position="159"/>
    </location>
</feature>
<keyword evidence="5" id="KW-0997">Cell inner membrane</keyword>
<dbReference type="Pfam" id="PF03544">
    <property type="entry name" value="TonB_C"/>
    <property type="match status" value="1"/>
</dbReference>
<keyword evidence="3" id="KW-0813">Transport</keyword>
<dbReference type="EMBL" id="AWFG01000074">
    <property type="protein sequence ID" value="KCZ54522.1"/>
    <property type="molecule type" value="Genomic_DNA"/>
</dbReference>
<feature type="chain" id="PRO_5001618112" description="TonB C-terminal domain-containing protein" evidence="11">
    <location>
        <begin position="21"/>
        <end position="258"/>
    </location>
</feature>
<keyword evidence="7" id="KW-0653">Protein transport</keyword>
<dbReference type="GO" id="GO:0015031">
    <property type="term" value="P:protein transport"/>
    <property type="evidence" value="ECO:0007669"/>
    <property type="project" value="UniProtKB-KW"/>
</dbReference>
<comment type="similarity">
    <text evidence="2">Belongs to the TonB family.</text>
</comment>
<dbReference type="STRING" id="1280947.HY30_09555"/>
<gene>
    <name evidence="13" type="ORF">HY30_09555</name>
</gene>
<dbReference type="eggNOG" id="COG0810">
    <property type="taxonomic scope" value="Bacteria"/>
</dbReference>
<organism evidence="13 14">
    <name type="scientific">Hyphomonas chukchiensis</name>
    <dbReference type="NCBI Taxonomy" id="1280947"/>
    <lineage>
        <taxon>Bacteria</taxon>
        <taxon>Pseudomonadati</taxon>
        <taxon>Pseudomonadota</taxon>
        <taxon>Alphaproteobacteria</taxon>
        <taxon>Hyphomonadales</taxon>
        <taxon>Hyphomonadaceae</taxon>
        <taxon>Hyphomonas</taxon>
    </lineage>
</organism>
<dbReference type="AlphaFoldDB" id="A0A062U8B8"/>
<keyword evidence="14" id="KW-1185">Reference proteome</keyword>
<keyword evidence="6" id="KW-0812">Transmembrane</keyword>
<dbReference type="GO" id="GO:0005886">
    <property type="term" value="C:plasma membrane"/>
    <property type="evidence" value="ECO:0007669"/>
    <property type="project" value="UniProtKB-SubCell"/>
</dbReference>
<dbReference type="GO" id="GO:0055085">
    <property type="term" value="P:transmembrane transport"/>
    <property type="evidence" value="ECO:0007669"/>
    <property type="project" value="InterPro"/>
</dbReference>
<evidence type="ECO:0000256" key="4">
    <source>
        <dbReference type="ARBA" id="ARBA00022475"/>
    </source>
</evidence>
<reference evidence="13 14" key="1">
    <citation type="journal article" date="2014" name="Antonie Van Leeuwenhoek">
        <title>Hyphomonas beringensis sp. nov. and Hyphomonas chukchiensis sp. nov., isolated from surface seawater of the Bering Sea and Chukchi Sea.</title>
        <authorList>
            <person name="Li C."/>
            <person name="Lai Q."/>
            <person name="Li G."/>
            <person name="Dong C."/>
            <person name="Wang J."/>
            <person name="Liao Y."/>
            <person name="Shao Z."/>
        </authorList>
    </citation>
    <scope>NUCLEOTIDE SEQUENCE [LARGE SCALE GENOMIC DNA]</scope>
    <source>
        <strain evidence="13 14">BH-BN04-4</strain>
    </source>
</reference>
<accession>A0A062U8B8</accession>
<dbReference type="RefSeq" id="WP_034743624.1">
    <property type="nucleotide sequence ID" value="NZ_AWFG01000074.1"/>
</dbReference>
<name>A0A062U8B8_9PROT</name>
<keyword evidence="11" id="KW-0732">Signal</keyword>
<comment type="caution">
    <text evidence="13">The sequence shown here is derived from an EMBL/GenBank/DDBJ whole genome shotgun (WGS) entry which is preliminary data.</text>
</comment>
<keyword evidence="4" id="KW-1003">Cell membrane</keyword>
<dbReference type="PANTHER" id="PTHR33446">
    <property type="entry name" value="PROTEIN TONB-RELATED"/>
    <property type="match status" value="1"/>
</dbReference>
<dbReference type="OrthoDB" id="7876885at2"/>
<keyword evidence="8" id="KW-1133">Transmembrane helix</keyword>
<evidence type="ECO:0000256" key="6">
    <source>
        <dbReference type="ARBA" id="ARBA00022692"/>
    </source>
</evidence>
<dbReference type="PATRIC" id="fig|1280947.3.peg.3362"/>
<keyword evidence="9" id="KW-0472">Membrane</keyword>